<evidence type="ECO:0000256" key="2">
    <source>
        <dbReference type="ARBA" id="ARBA00006024"/>
    </source>
</evidence>
<feature type="transmembrane region" description="Helical" evidence="10">
    <location>
        <begin position="264"/>
        <end position="287"/>
    </location>
</feature>
<dbReference type="SFLD" id="SFLDS00003">
    <property type="entry name" value="Haloacid_Dehalogenase"/>
    <property type="match status" value="1"/>
</dbReference>
<dbReference type="PROSITE" id="PS50846">
    <property type="entry name" value="HMA_2"/>
    <property type="match status" value="1"/>
</dbReference>
<dbReference type="SUPFAM" id="SSF56784">
    <property type="entry name" value="HAD-like"/>
    <property type="match status" value="1"/>
</dbReference>
<evidence type="ECO:0000256" key="8">
    <source>
        <dbReference type="ARBA" id="ARBA00022989"/>
    </source>
</evidence>
<comment type="caution">
    <text evidence="13">The sequence shown here is derived from an EMBL/GenBank/DDBJ whole genome shotgun (WGS) entry which is preliminary data.</text>
</comment>
<feature type="transmembrane region" description="Helical" evidence="10">
    <location>
        <begin position="420"/>
        <end position="442"/>
    </location>
</feature>
<gene>
    <name evidence="13" type="ORF">ACFQ11_06835</name>
</gene>
<evidence type="ECO:0000256" key="3">
    <source>
        <dbReference type="ARBA" id="ARBA00022692"/>
    </source>
</evidence>
<dbReference type="SFLD" id="SFLDG00002">
    <property type="entry name" value="C1.7:_P-type_atpase_like"/>
    <property type="match status" value="1"/>
</dbReference>
<name>A0ABW3EIN7_9ACTN</name>
<dbReference type="InterPro" id="IPR044492">
    <property type="entry name" value="P_typ_ATPase_HD_dom"/>
</dbReference>
<dbReference type="SFLD" id="SFLDF00027">
    <property type="entry name" value="p-type_atpase"/>
    <property type="match status" value="1"/>
</dbReference>
<dbReference type="Proteomes" id="UP001596972">
    <property type="component" value="Unassembled WGS sequence"/>
</dbReference>
<dbReference type="PRINTS" id="PR00120">
    <property type="entry name" value="HATPASE"/>
</dbReference>
<evidence type="ECO:0000256" key="7">
    <source>
        <dbReference type="ARBA" id="ARBA00022967"/>
    </source>
</evidence>
<evidence type="ECO:0000256" key="10">
    <source>
        <dbReference type="RuleBase" id="RU362081"/>
    </source>
</evidence>
<dbReference type="SUPFAM" id="SSF81653">
    <property type="entry name" value="Calcium ATPase, transduction domain A"/>
    <property type="match status" value="1"/>
</dbReference>
<evidence type="ECO:0000259" key="12">
    <source>
        <dbReference type="PROSITE" id="PS50846"/>
    </source>
</evidence>
<evidence type="ECO:0000313" key="14">
    <source>
        <dbReference type="Proteomes" id="UP001596972"/>
    </source>
</evidence>
<dbReference type="InterPro" id="IPR059000">
    <property type="entry name" value="ATPase_P-type_domA"/>
</dbReference>
<keyword evidence="3 10" id="KW-0812">Transmembrane</keyword>
<evidence type="ECO:0000256" key="11">
    <source>
        <dbReference type="SAM" id="MobiDB-lite"/>
    </source>
</evidence>
<feature type="transmembrane region" description="Helical" evidence="10">
    <location>
        <begin position="177"/>
        <end position="197"/>
    </location>
</feature>
<dbReference type="EMBL" id="JBHTJA010000008">
    <property type="protein sequence ID" value="MFD0900102.1"/>
    <property type="molecule type" value="Genomic_DNA"/>
</dbReference>
<evidence type="ECO:0000313" key="13">
    <source>
        <dbReference type="EMBL" id="MFD0900102.1"/>
    </source>
</evidence>
<dbReference type="InterPro" id="IPR023214">
    <property type="entry name" value="HAD_sf"/>
</dbReference>
<feature type="transmembrane region" description="Helical" evidence="10">
    <location>
        <begin position="122"/>
        <end position="141"/>
    </location>
</feature>
<evidence type="ECO:0000256" key="9">
    <source>
        <dbReference type="ARBA" id="ARBA00023136"/>
    </source>
</evidence>
<feature type="transmembrane region" description="Helical" evidence="10">
    <location>
        <begin position="766"/>
        <end position="783"/>
    </location>
</feature>
<dbReference type="PROSITE" id="PS00154">
    <property type="entry name" value="ATPASE_E1_E2"/>
    <property type="match status" value="1"/>
</dbReference>
<keyword evidence="4 10" id="KW-0479">Metal-binding</keyword>
<keyword evidence="14" id="KW-1185">Reference proteome</keyword>
<keyword evidence="9 10" id="KW-0472">Membrane</keyword>
<comment type="similarity">
    <text evidence="2 10">Belongs to the cation transport ATPase (P-type) (TC 3.A.3) family. Type IB subfamily.</text>
</comment>
<evidence type="ECO:0000256" key="4">
    <source>
        <dbReference type="ARBA" id="ARBA00022723"/>
    </source>
</evidence>
<dbReference type="RefSeq" id="WP_378297025.1">
    <property type="nucleotide sequence ID" value="NZ_JBHTJA010000008.1"/>
</dbReference>
<feature type="region of interest" description="Disordered" evidence="11">
    <location>
        <begin position="1"/>
        <end position="20"/>
    </location>
</feature>
<dbReference type="Gene3D" id="3.30.70.100">
    <property type="match status" value="1"/>
</dbReference>
<accession>A0ABW3EIN7</accession>
<feature type="domain" description="HMA" evidence="12">
    <location>
        <begin position="36"/>
        <end position="102"/>
    </location>
</feature>
<feature type="transmembrane region" description="Helical" evidence="10">
    <location>
        <begin position="789"/>
        <end position="807"/>
    </location>
</feature>
<comment type="subcellular location">
    <subcellularLocation>
        <location evidence="1">Cell membrane</location>
        <topology evidence="1">Multi-pass membrane protein</topology>
    </subcellularLocation>
</comment>
<dbReference type="NCBIfam" id="TIGR01511">
    <property type="entry name" value="ATPase-IB1_Cu"/>
    <property type="match status" value="1"/>
</dbReference>
<evidence type="ECO:0000256" key="5">
    <source>
        <dbReference type="ARBA" id="ARBA00022741"/>
    </source>
</evidence>
<dbReference type="Gene3D" id="3.40.1110.10">
    <property type="entry name" value="Calcium-transporting ATPase, cytoplasmic domain N"/>
    <property type="match status" value="1"/>
</dbReference>
<dbReference type="Pfam" id="PF00403">
    <property type="entry name" value="HMA"/>
    <property type="match status" value="1"/>
</dbReference>
<dbReference type="PRINTS" id="PR00119">
    <property type="entry name" value="CATATPASE"/>
</dbReference>
<dbReference type="InterPro" id="IPR036412">
    <property type="entry name" value="HAD-like_sf"/>
</dbReference>
<feature type="compositionally biased region" description="Polar residues" evidence="11">
    <location>
        <begin position="1"/>
        <end position="13"/>
    </location>
</feature>
<feature type="transmembrane region" description="Helical" evidence="10">
    <location>
        <begin position="147"/>
        <end position="165"/>
    </location>
</feature>
<sequence length="832" mass="86237">MTTKAPNMKSPDTGTGAEAGRERWWAAEPSDVAGHVRIRARIAGLHCSLCTGTIDKGLGRLPGVDKVAVSLTHEQTLVDYDPDRITPDRILGTLQDLGYQLYDPRKLRRFEDEEADLVREGLRLLTAIAASLTAIGLIAQLAGVWSVLVPASVVAVMVPVGYAILRPAGPLRAAAGAVGIIAPGLAAIAARVTGVLGEPVTGWLAGGLAAGVVAAVAPHIARMAAAAVRRRILNQHVLLEVGAFAGIAGGVIGLTGVLPGYPTAAFFAVTVLVTNYHIFSEWLSLLVKTRSGQAVKKLLDLQPDTACVVRDGVEWQVAVEDVAAGELVRVRPGERIPLDGAVRDGHSAVDVSVVTGEPVPVERAAGDEVIGGSVNTTGSLLVEVTRTGAESFLAQVTRQVEDARALKPGILHLVDRVLRVYTPTVLAVSALALIGWLAGSWAAAGEPDVRRAVFAALTVLVMGYPCAVGIAAPLAIVRGAGQAADAGILMRTGEAFQTLRLVRYMVLDKTGTLTQGTPTVRAVHALDGDDDRLLALAASAEAHSEHPLGHAIVAAAAQLHLPTAEPGEFTSITGAGVRADVDGRQVLIGKPDLLAERGIEPGPLAEAADRWRRAGDTVVAVAADGQPLGLIALGDQIRPEAGEMLAELRRLRIEPVLVTGDDPAAAAHVAARLGIERVHGGVLPGGKADIIRSLQDSLQGGVRVAMAGDGINDAPALMQADVGIAMGHGTDIAIESADIIALHEDLRTVTAAHAISGTAYRRVKQNVALAFAFNGIGIPAAATGLIYPVWAMIAMAASVTAIFLNSIGARPRLLVAAIASVGRRPATEQKPH</sequence>
<organism evidence="13 14">
    <name type="scientific">Actinomadura sediminis</name>
    <dbReference type="NCBI Taxonomy" id="1038904"/>
    <lineage>
        <taxon>Bacteria</taxon>
        <taxon>Bacillati</taxon>
        <taxon>Actinomycetota</taxon>
        <taxon>Actinomycetes</taxon>
        <taxon>Streptosporangiales</taxon>
        <taxon>Thermomonosporaceae</taxon>
        <taxon>Actinomadura</taxon>
    </lineage>
</organism>
<dbReference type="Pfam" id="PF00702">
    <property type="entry name" value="Hydrolase"/>
    <property type="match status" value="1"/>
</dbReference>
<dbReference type="InterPro" id="IPR008250">
    <property type="entry name" value="ATPase_P-typ_transduc_dom_A_sf"/>
</dbReference>
<dbReference type="PANTHER" id="PTHR43520">
    <property type="entry name" value="ATP7, ISOFORM B"/>
    <property type="match status" value="1"/>
</dbReference>
<dbReference type="InterPro" id="IPR006121">
    <property type="entry name" value="HMA_dom"/>
</dbReference>
<protein>
    <submittedName>
        <fullName evidence="13">Heavy metal translocating P-type ATPase</fullName>
    </submittedName>
</protein>
<dbReference type="InterPro" id="IPR023299">
    <property type="entry name" value="ATPase_P-typ_cyto_dom_N"/>
</dbReference>
<dbReference type="NCBIfam" id="TIGR01494">
    <property type="entry name" value="ATPase_P-type"/>
    <property type="match status" value="1"/>
</dbReference>
<dbReference type="SUPFAM" id="SSF55008">
    <property type="entry name" value="HMA, heavy metal-associated domain"/>
    <property type="match status" value="1"/>
</dbReference>
<dbReference type="Gene3D" id="2.70.150.10">
    <property type="entry name" value="Calcium-transporting ATPase, cytoplasmic transduction domain A"/>
    <property type="match status" value="1"/>
</dbReference>
<dbReference type="Pfam" id="PF00122">
    <property type="entry name" value="E1-E2_ATPase"/>
    <property type="match status" value="1"/>
</dbReference>
<feature type="transmembrane region" description="Helical" evidence="10">
    <location>
        <begin position="454"/>
        <end position="477"/>
    </location>
</feature>
<reference evidence="14" key="1">
    <citation type="journal article" date="2019" name="Int. J. Syst. Evol. Microbiol.">
        <title>The Global Catalogue of Microorganisms (GCM) 10K type strain sequencing project: providing services to taxonomists for standard genome sequencing and annotation.</title>
        <authorList>
            <consortium name="The Broad Institute Genomics Platform"/>
            <consortium name="The Broad Institute Genome Sequencing Center for Infectious Disease"/>
            <person name="Wu L."/>
            <person name="Ma J."/>
        </authorList>
    </citation>
    <scope>NUCLEOTIDE SEQUENCE [LARGE SCALE GENOMIC DNA]</scope>
    <source>
        <strain evidence="14">JCM 31202</strain>
    </source>
</reference>
<dbReference type="NCBIfam" id="TIGR01525">
    <property type="entry name" value="ATPase-IB_hvy"/>
    <property type="match status" value="1"/>
</dbReference>
<keyword evidence="7" id="KW-1278">Translocase</keyword>
<proteinExistence type="inferred from homology"/>
<keyword evidence="6 10" id="KW-0067">ATP-binding</keyword>
<dbReference type="Gene3D" id="3.40.50.1000">
    <property type="entry name" value="HAD superfamily/HAD-like"/>
    <property type="match status" value="1"/>
</dbReference>
<feature type="transmembrane region" description="Helical" evidence="10">
    <location>
        <begin position="237"/>
        <end position="258"/>
    </location>
</feature>
<keyword evidence="10" id="KW-1003">Cell membrane</keyword>
<keyword evidence="8 10" id="KW-1133">Transmembrane helix</keyword>
<dbReference type="PANTHER" id="PTHR43520:SF8">
    <property type="entry name" value="P-TYPE CU(+) TRANSPORTER"/>
    <property type="match status" value="1"/>
</dbReference>
<evidence type="ECO:0000256" key="6">
    <source>
        <dbReference type="ARBA" id="ARBA00022840"/>
    </source>
</evidence>
<dbReference type="InterPro" id="IPR027256">
    <property type="entry name" value="P-typ_ATPase_IB"/>
</dbReference>
<evidence type="ECO:0000256" key="1">
    <source>
        <dbReference type="ARBA" id="ARBA00004651"/>
    </source>
</evidence>
<keyword evidence="5 10" id="KW-0547">Nucleotide-binding</keyword>
<feature type="transmembrane region" description="Helical" evidence="10">
    <location>
        <begin position="203"/>
        <end position="225"/>
    </location>
</feature>
<dbReference type="InterPro" id="IPR018303">
    <property type="entry name" value="ATPase_P-typ_P_site"/>
</dbReference>
<dbReference type="InterPro" id="IPR036163">
    <property type="entry name" value="HMA_dom_sf"/>
</dbReference>
<dbReference type="InterPro" id="IPR001757">
    <property type="entry name" value="P_typ_ATPase"/>
</dbReference>
<dbReference type="CDD" id="cd00371">
    <property type="entry name" value="HMA"/>
    <property type="match status" value="1"/>
</dbReference>